<dbReference type="PANTHER" id="PTHR46291">
    <property type="entry name" value="C2 DOMAIN-CONTAINING PROTEIN"/>
    <property type="match status" value="1"/>
</dbReference>
<dbReference type="AlphaFoldDB" id="A0A4Z2BBX0"/>
<dbReference type="SUPFAM" id="SSF49562">
    <property type="entry name" value="C2 domain (Calcium/lipid-binding domain, CaLB)"/>
    <property type="match status" value="1"/>
</dbReference>
<evidence type="ECO:0000313" key="4">
    <source>
        <dbReference type="Proteomes" id="UP000516260"/>
    </source>
</evidence>
<evidence type="ECO:0000256" key="1">
    <source>
        <dbReference type="SAM" id="MobiDB-lite"/>
    </source>
</evidence>
<accession>A0A4Z2BBX0</accession>
<dbReference type="EMBL" id="SWLE01000017">
    <property type="protein sequence ID" value="TNM89665.1"/>
    <property type="molecule type" value="Genomic_DNA"/>
</dbReference>
<evidence type="ECO:0000259" key="2">
    <source>
        <dbReference type="PROSITE" id="PS50004"/>
    </source>
</evidence>
<dbReference type="Proteomes" id="UP000516260">
    <property type="component" value="Chromosome 4"/>
</dbReference>
<evidence type="ECO:0000313" key="3">
    <source>
        <dbReference type="EMBL" id="TNM89665.1"/>
    </source>
</evidence>
<dbReference type="Gene3D" id="2.60.40.150">
    <property type="entry name" value="C2 domain"/>
    <property type="match status" value="1"/>
</dbReference>
<feature type="domain" description="C2" evidence="2">
    <location>
        <begin position="221"/>
        <end position="347"/>
    </location>
</feature>
<feature type="region of interest" description="Disordered" evidence="1">
    <location>
        <begin position="49"/>
        <end position="79"/>
    </location>
</feature>
<sequence>MFPSSDASFRYRLHSNVLTPDKIPEFCLPPRLCKRSPLRADAMASCLQDQNRSSRIGASSNTTLEDPEMKNGDAVKPSKKPLPFSAEAYGLAGMSGSANTRRKESLFLSKCPVYVFDRGNAAAASRASREAKKPSSPHCAKSFPCSSSGKGFLRGASSCPSLIDSRGDIGKRKLDSLSLISSPSCPPSLQGSSLTLVPSVFFPLDVLRSQESLQQKHSLALQGRIKVHLVAERIISANPVSSLSTVRVHVESVKRDDDDQQTLNCAVHLCLIPGKIQQRESATSTDSVFNEDFFFTGLSGEDVLELQLRIRVLNKPAAGTFSKRKVIGVITKPLSQLLNIKTNTGVTQFGSV</sequence>
<dbReference type="PROSITE" id="PS50004">
    <property type="entry name" value="C2"/>
    <property type="match status" value="1"/>
</dbReference>
<dbReference type="InterPro" id="IPR000008">
    <property type="entry name" value="C2_dom"/>
</dbReference>
<dbReference type="InterPro" id="IPR043549">
    <property type="entry name" value="C2C4C/C2C4D"/>
</dbReference>
<organism evidence="3 4">
    <name type="scientific">Takifugu bimaculatus</name>
    <dbReference type="NCBI Taxonomy" id="433685"/>
    <lineage>
        <taxon>Eukaryota</taxon>
        <taxon>Metazoa</taxon>
        <taxon>Chordata</taxon>
        <taxon>Craniata</taxon>
        <taxon>Vertebrata</taxon>
        <taxon>Euteleostomi</taxon>
        <taxon>Actinopterygii</taxon>
        <taxon>Neopterygii</taxon>
        <taxon>Teleostei</taxon>
        <taxon>Neoteleostei</taxon>
        <taxon>Acanthomorphata</taxon>
        <taxon>Eupercaria</taxon>
        <taxon>Tetraodontiformes</taxon>
        <taxon>Tetradontoidea</taxon>
        <taxon>Tetraodontidae</taxon>
        <taxon>Takifugu</taxon>
    </lineage>
</organism>
<feature type="compositionally biased region" description="Polar residues" evidence="1">
    <location>
        <begin position="49"/>
        <end position="64"/>
    </location>
</feature>
<comment type="caution">
    <text evidence="3">The sequence shown here is derived from an EMBL/GenBank/DDBJ whole genome shotgun (WGS) entry which is preliminary data.</text>
</comment>
<dbReference type="PANTHER" id="PTHR46291:SF9">
    <property type="entry name" value="C2 CALCIUM-DEPENDENT DOMAIN-CONTAINING PROTEIN 4C-LIKE"/>
    <property type="match status" value="1"/>
</dbReference>
<keyword evidence="4" id="KW-1185">Reference proteome</keyword>
<protein>
    <recommendedName>
        <fullName evidence="2">C2 domain-containing protein</fullName>
    </recommendedName>
</protein>
<reference evidence="3 4" key="1">
    <citation type="submission" date="2019-04" db="EMBL/GenBank/DDBJ databases">
        <title>The sequence and de novo assembly of Takifugu bimaculatus genome using PacBio and Hi-C technologies.</title>
        <authorList>
            <person name="Xu P."/>
            <person name="Liu B."/>
            <person name="Zhou Z."/>
        </authorList>
    </citation>
    <scope>NUCLEOTIDE SEQUENCE [LARGE SCALE GENOMIC DNA]</scope>
    <source>
        <strain evidence="3">TB-2018</strain>
        <tissue evidence="3">Muscle</tissue>
    </source>
</reference>
<name>A0A4Z2BBX0_9TELE</name>
<gene>
    <name evidence="3" type="ORF">fugu_003899</name>
</gene>
<dbReference type="InterPro" id="IPR035892">
    <property type="entry name" value="C2_domain_sf"/>
</dbReference>
<proteinExistence type="predicted"/>